<name>A0A6B1G0Q0_9CHLR</name>
<evidence type="ECO:0000256" key="2">
    <source>
        <dbReference type="ARBA" id="ARBA00022741"/>
    </source>
</evidence>
<feature type="domain" description="ABC transporter" evidence="4">
    <location>
        <begin position="11"/>
        <end position="250"/>
    </location>
</feature>
<dbReference type="InterPro" id="IPR017911">
    <property type="entry name" value="MacB-like_ATP-bd"/>
</dbReference>
<dbReference type="InterPro" id="IPR017871">
    <property type="entry name" value="ABC_transporter-like_CS"/>
</dbReference>
<dbReference type="GO" id="GO:0005886">
    <property type="term" value="C:plasma membrane"/>
    <property type="evidence" value="ECO:0007669"/>
    <property type="project" value="TreeGrafter"/>
</dbReference>
<dbReference type="CDD" id="cd03255">
    <property type="entry name" value="ABC_MJ0796_LolCDE_FtsE"/>
    <property type="match status" value="1"/>
</dbReference>
<dbReference type="PROSITE" id="PS50893">
    <property type="entry name" value="ABC_TRANSPORTER_2"/>
    <property type="match status" value="1"/>
</dbReference>
<dbReference type="GO" id="GO:0022857">
    <property type="term" value="F:transmembrane transporter activity"/>
    <property type="evidence" value="ECO:0007669"/>
    <property type="project" value="TreeGrafter"/>
</dbReference>
<dbReference type="AlphaFoldDB" id="A0A6B1G0Q0"/>
<dbReference type="EMBL" id="VYDA01000607">
    <property type="protein sequence ID" value="MYH63392.1"/>
    <property type="molecule type" value="Genomic_DNA"/>
</dbReference>
<dbReference type="SUPFAM" id="SSF52540">
    <property type="entry name" value="P-loop containing nucleoside triphosphate hydrolases"/>
    <property type="match status" value="1"/>
</dbReference>
<proteinExistence type="predicted"/>
<dbReference type="InterPro" id="IPR003439">
    <property type="entry name" value="ABC_transporter-like_ATP-bd"/>
</dbReference>
<keyword evidence="1" id="KW-0813">Transport</keyword>
<dbReference type="InterPro" id="IPR003593">
    <property type="entry name" value="AAA+_ATPase"/>
</dbReference>
<dbReference type="Pfam" id="PF00005">
    <property type="entry name" value="ABC_tran"/>
    <property type="match status" value="1"/>
</dbReference>
<dbReference type="InterPro" id="IPR027417">
    <property type="entry name" value="P-loop_NTPase"/>
</dbReference>
<dbReference type="GO" id="GO:0005524">
    <property type="term" value="F:ATP binding"/>
    <property type="evidence" value="ECO:0007669"/>
    <property type="project" value="UniProtKB-KW"/>
</dbReference>
<dbReference type="PANTHER" id="PTHR24220">
    <property type="entry name" value="IMPORT ATP-BINDING PROTEIN"/>
    <property type="match status" value="1"/>
</dbReference>
<evidence type="ECO:0000313" key="5">
    <source>
        <dbReference type="EMBL" id="MYH63392.1"/>
    </source>
</evidence>
<dbReference type="FunFam" id="3.40.50.300:FF:000032">
    <property type="entry name" value="Export ABC transporter ATP-binding protein"/>
    <property type="match status" value="1"/>
</dbReference>
<organism evidence="5">
    <name type="scientific">Caldilineaceae bacterium SB0675_bin_29</name>
    <dbReference type="NCBI Taxonomy" id="2605266"/>
    <lineage>
        <taxon>Bacteria</taxon>
        <taxon>Bacillati</taxon>
        <taxon>Chloroflexota</taxon>
        <taxon>Caldilineae</taxon>
        <taxon>Caldilineales</taxon>
        <taxon>Caldilineaceae</taxon>
    </lineage>
</organism>
<protein>
    <submittedName>
        <fullName evidence="5">ABC transporter ATP-binding protein</fullName>
    </submittedName>
</protein>
<keyword evidence="3 5" id="KW-0067">ATP-binding</keyword>
<evidence type="ECO:0000259" key="4">
    <source>
        <dbReference type="PROSITE" id="PS50893"/>
    </source>
</evidence>
<evidence type="ECO:0000256" key="1">
    <source>
        <dbReference type="ARBA" id="ARBA00022448"/>
    </source>
</evidence>
<dbReference type="Gene3D" id="3.40.50.300">
    <property type="entry name" value="P-loop containing nucleotide triphosphate hydrolases"/>
    <property type="match status" value="1"/>
</dbReference>
<dbReference type="PROSITE" id="PS00211">
    <property type="entry name" value="ABC_TRANSPORTER_1"/>
    <property type="match status" value="1"/>
</dbReference>
<gene>
    <name evidence="5" type="ORF">F4148_17115</name>
</gene>
<evidence type="ECO:0000256" key="3">
    <source>
        <dbReference type="ARBA" id="ARBA00022840"/>
    </source>
</evidence>
<accession>A0A6B1G0Q0</accession>
<sequence>MENNRYPNTAIETEDVWRVYKTGSLEVAALKGVNLQIAQGTFAALKGRSGSGKTTLLNCIGGLDSPTDGKIRIFGEEIHSWSERQLTRWRREQVGFIFQSFGLLPSLSAFENVELILRMSGVKGRERHEKTVNCLDLVGLTRWMHHRPFELSGGQQQRVAIARSLANDPKLILADEPTGELDSTTAREILSLFQQIVREQNVTFLIVTHDSLVDDYVDYVLYLKDGQIDIEGLGNGHDPAAAVTPEVMGAAGPVASG</sequence>
<dbReference type="GO" id="GO:0016887">
    <property type="term" value="F:ATP hydrolysis activity"/>
    <property type="evidence" value="ECO:0007669"/>
    <property type="project" value="InterPro"/>
</dbReference>
<comment type="caution">
    <text evidence="5">The sequence shown here is derived from an EMBL/GenBank/DDBJ whole genome shotgun (WGS) entry which is preliminary data.</text>
</comment>
<dbReference type="SMART" id="SM00382">
    <property type="entry name" value="AAA"/>
    <property type="match status" value="1"/>
</dbReference>
<dbReference type="InterPro" id="IPR015854">
    <property type="entry name" value="ABC_transpr_LolD-like"/>
</dbReference>
<reference evidence="5" key="1">
    <citation type="submission" date="2019-09" db="EMBL/GenBank/DDBJ databases">
        <title>Characterisation of the sponge microbiome using genome-centric metagenomics.</title>
        <authorList>
            <person name="Engelberts J.P."/>
            <person name="Robbins S.J."/>
            <person name="De Goeij J.M."/>
            <person name="Aranda M."/>
            <person name="Bell S.C."/>
            <person name="Webster N.S."/>
        </authorList>
    </citation>
    <scope>NUCLEOTIDE SEQUENCE</scope>
    <source>
        <strain evidence="5">SB0675_bin_29</strain>
    </source>
</reference>
<dbReference type="GO" id="GO:0098796">
    <property type="term" value="C:membrane protein complex"/>
    <property type="evidence" value="ECO:0007669"/>
    <property type="project" value="UniProtKB-ARBA"/>
</dbReference>
<keyword evidence="2" id="KW-0547">Nucleotide-binding</keyword>